<keyword evidence="9 11" id="KW-0501">Molybdenum cofactor biosynthesis</keyword>
<dbReference type="SMART" id="SM00852">
    <property type="entry name" value="MoCF_biosynth"/>
    <property type="match status" value="1"/>
</dbReference>
<dbReference type="Pfam" id="PF00994">
    <property type="entry name" value="MoCF_biosynth"/>
    <property type="match status" value="1"/>
</dbReference>
<reference evidence="13" key="2">
    <citation type="submission" date="2020-09" db="EMBL/GenBank/DDBJ databases">
        <authorList>
            <person name="Sun Q."/>
            <person name="Zhou Y."/>
        </authorList>
    </citation>
    <scope>NUCLEOTIDE SEQUENCE</scope>
    <source>
        <strain evidence="13">CGMCC 1.16012</strain>
    </source>
</reference>
<evidence type="ECO:0000256" key="3">
    <source>
        <dbReference type="ARBA" id="ARBA00005046"/>
    </source>
</evidence>
<evidence type="ECO:0000256" key="9">
    <source>
        <dbReference type="ARBA" id="ARBA00023150"/>
    </source>
</evidence>
<dbReference type="Pfam" id="PF03453">
    <property type="entry name" value="MoeA_N"/>
    <property type="match status" value="1"/>
</dbReference>
<dbReference type="InterPro" id="IPR005110">
    <property type="entry name" value="MoeA_linker/N"/>
</dbReference>
<evidence type="ECO:0000256" key="7">
    <source>
        <dbReference type="ARBA" id="ARBA00022723"/>
    </source>
</evidence>
<dbReference type="InterPro" id="IPR038987">
    <property type="entry name" value="MoeA-like"/>
</dbReference>
<dbReference type="NCBIfam" id="NF045515">
    <property type="entry name" value="Glp_gephyrin"/>
    <property type="match status" value="1"/>
</dbReference>
<comment type="function">
    <text evidence="2 11">Catalyzes the insertion of molybdate into adenylated molybdopterin with the concomitant release of AMP.</text>
</comment>
<evidence type="ECO:0000313" key="13">
    <source>
        <dbReference type="EMBL" id="GGE41744.1"/>
    </source>
</evidence>
<accession>A0A917AC27</accession>
<dbReference type="FunFam" id="3.40.980.10:FF:000004">
    <property type="entry name" value="Molybdopterin molybdenumtransferase"/>
    <property type="match status" value="1"/>
</dbReference>
<evidence type="ECO:0000256" key="10">
    <source>
        <dbReference type="ARBA" id="ARBA00047317"/>
    </source>
</evidence>
<dbReference type="PANTHER" id="PTHR10192">
    <property type="entry name" value="MOLYBDOPTERIN BIOSYNTHESIS PROTEIN"/>
    <property type="match status" value="1"/>
</dbReference>
<gene>
    <name evidence="13" type="ORF">GCM10011517_06690</name>
</gene>
<dbReference type="InterPro" id="IPR001453">
    <property type="entry name" value="MoaB/Mog_dom"/>
</dbReference>
<dbReference type="Pfam" id="PF03454">
    <property type="entry name" value="MoeA_C"/>
    <property type="match status" value="1"/>
</dbReference>
<evidence type="ECO:0000256" key="1">
    <source>
        <dbReference type="ARBA" id="ARBA00001946"/>
    </source>
</evidence>
<dbReference type="EC" id="2.10.1.1" evidence="11"/>
<dbReference type="EMBL" id="BMKN01000001">
    <property type="protein sequence ID" value="GGE41744.1"/>
    <property type="molecule type" value="Genomic_DNA"/>
</dbReference>
<keyword evidence="6 11" id="KW-0808">Transferase</keyword>
<dbReference type="AlphaFoldDB" id="A0A917AC27"/>
<evidence type="ECO:0000313" key="14">
    <source>
        <dbReference type="Proteomes" id="UP000606730"/>
    </source>
</evidence>
<dbReference type="SUPFAM" id="SSF53218">
    <property type="entry name" value="Molybdenum cofactor biosynthesis proteins"/>
    <property type="match status" value="1"/>
</dbReference>
<comment type="similarity">
    <text evidence="4 11">Belongs to the MoeA family.</text>
</comment>
<keyword evidence="14" id="KW-1185">Reference proteome</keyword>
<comment type="catalytic activity">
    <reaction evidence="10">
        <text>adenylyl-molybdopterin + molybdate = Mo-molybdopterin + AMP + H(+)</text>
        <dbReference type="Rhea" id="RHEA:35047"/>
        <dbReference type="ChEBI" id="CHEBI:15378"/>
        <dbReference type="ChEBI" id="CHEBI:36264"/>
        <dbReference type="ChEBI" id="CHEBI:62727"/>
        <dbReference type="ChEBI" id="CHEBI:71302"/>
        <dbReference type="ChEBI" id="CHEBI:456215"/>
        <dbReference type="EC" id="2.10.1.1"/>
    </reaction>
</comment>
<evidence type="ECO:0000256" key="8">
    <source>
        <dbReference type="ARBA" id="ARBA00022842"/>
    </source>
</evidence>
<sequence>MISVDEALAKVFALVDPTEVEEVPLRNAAGRVLAEDVSAKRDQPPFSASAMDGYAIRREDRVDGKTLTLIGEAAAGSGFDGTVSAGQTVRIFTGAPVPEGADHVVIQEDVSAVGDRITLVNSESDDNGNIRPAGGDFRVGDTISSPSLLSPELVALLASMNIDRVPVRRKPIVAIIATGDELVMPGETPGPDQIIASNNFGLKALCERAGAEVRMLPIARDNVASLTKVLELTEGADVVVTIGGASVGDHDLVGEVAAQMGMERAFYKIAMRPGKPLMAGRLGQSAMLGLPGNPVSSMVCGHLFLLPLLRKMLGLGEAAAPRVSMKLAKDLTPNGPREHYMRATTDGAWVQAFDRQDSSLLSILSKADALIVRPPHDGPVKAGEWVDVVRL</sequence>
<dbReference type="GO" id="GO:0061599">
    <property type="term" value="F:molybdopterin molybdotransferase activity"/>
    <property type="evidence" value="ECO:0007669"/>
    <property type="project" value="UniProtKB-UniRule"/>
</dbReference>
<dbReference type="PANTHER" id="PTHR10192:SF5">
    <property type="entry name" value="GEPHYRIN"/>
    <property type="match status" value="1"/>
</dbReference>
<evidence type="ECO:0000256" key="11">
    <source>
        <dbReference type="RuleBase" id="RU365090"/>
    </source>
</evidence>
<dbReference type="GO" id="GO:0005829">
    <property type="term" value="C:cytosol"/>
    <property type="evidence" value="ECO:0007669"/>
    <property type="project" value="TreeGrafter"/>
</dbReference>
<proteinExistence type="inferred from homology"/>
<feature type="domain" description="MoaB/Mog" evidence="12">
    <location>
        <begin position="174"/>
        <end position="311"/>
    </location>
</feature>
<evidence type="ECO:0000259" key="12">
    <source>
        <dbReference type="SMART" id="SM00852"/>
    </source>
</evidence>
<dbReference type="InterPro" id="IPR036425">
    <property type="entry name" value="MoaB/Mog-like_dom_sf"/>
</dbReference>
<comment type="cofactor">
    <cofactor evidence="1 11">
        <name>Mg(2+)</name>
        <dbReference type="ChEBI" id="CHEBI:18420"/>
    </cofactor>
</comment>
<dbReference type="GO" id="GO:0006777">
    <property type="term" value="P:Mo-molybdopterin cofactor biosynthetic process"/>
    <property type="evidence" value="ECO:0007669"/>
    <property type="project" value="UniProtKB-UniRule"/>
</dbReference>
<reference evidence="13" key="1">
    <citation type="journal article" date="2014" name="Int. J. Syst. Evol. Microbiol.">
        <title>Complete genome sequence of Corynebacterium casei LMG S-19264T (=DSM 44701T), isolated from a smear-ripened cheese.</title>
        <authorList>
            <consortium name="US DOE Joint Genome Institute (JGI-PGF)"/>
            <person name="Walter F."/>
            <person name="Albersmeier A."/>
            <person name="Kalinowski J."/>
            <person name="Ruckert C."/>
        </authorList>
    </citation>
    <scope>NUCLEOTIDE SEQUENCE</scope>
    <source>
        <strain evidence="13">CGMCC 1.16012</strain>
    </source>
</reference>
<dbReference type="Gene3D" id="2.170.190.11">
    <property type="entry name" value="Molybdopterin biosynthesis moea protein, domain 3"/>
    <property type="match status" value="1"/>
</dbReference>
<dbReference type="CDD" id="cd00887">
    <property type="entry name" value="MoeA"/>
    <property type="match status" value="1"/>
</dbReference>
<protein>
    <recommendedName>
        <fullName evidence="11">Molybdopterin molybdenumtransferase</fullName>
        <ecNumber evidence="11">2.10.1.1</ecNumber>
    </recommendedName>
</protein>
<dbReference type="Gene3D" id="2.40.340.10">
    <property type="entry name" value="MoeA, C-terminal, domain IV"/>
    <property type="match status" value="1"/>
</dbReference>
<dbReference type="InterPro" id="IPR036688">
    <property type="entry name" value="MoeA_C_domain_IV_sf"/>
</dbReference>
<name>A0A917AC27_9RHOB</name>
<dbReference type="Gene3D" id="3.40.980.10">
    <property type="entry name" value="MoaB/Mog-like domain"/>
    <property type="match status" value="1"/>
</dbReference>
<dbReference type="InterPro" id="IPR005111">
    <property type="entry name" value="MoeA_C_domain_IV"/>
</dbReference>
<organism evidence="13 14">
    <name type="scientific">Actibacterium pelagium</name>
    <dbReference type="NCBI Taxonomy" id="2029103"/>
    <lineage>
        <taxon>Bacteria</taxon>
        <taxon>Pseudomonadati</taxon>
        <taxon>Pseudomonadota</taxon>
        <taxon>Alphaproteobacteria</taxon>
        <taxon>Rhodobacterales</taxon>
        <taxon>Roseobacteraceae</taxon>
        <taxon>Actibacterium</taxon>
    </lineage>
</organism>
<dbReference type="RefSeq" id="WP_095596437.1">
    <property type="nucleotide sequence ID" value="NZ_BMKN01000001.1"/>
</dbReference>
<dbReference type="SUPFAM" id="SSF63882">
    <property type="entry name" value="MoeA N-terminal region -like"/>
    <property type="match status" value="1"/>
</dbReference>
<dbReference type="SUPFAM" id="SSF63867">
    <property type="entry name" value="MoeA C-terminal domain-like"/>
    <property type="match status" value="1"/>
</dbReference>
<dbReference type="GO" id="GO:0046872">
    <property type="term" value="F:metal ion binding"/>
    <property type="evidence" value="ECO:0007669"/>
    <property type="project" value="UniProtKB-UniRule"/>
</dbReference>
<dbReference type="Proteomes" id="UP000606730">
    <property type="component" value="Unassembled WGS sequence"/>
</dbReference>
<comment type="pathway">
    <text evidence="3 11">Cofactor biosynthesis; molybdopterin biosynthesis.</text>
</comment>
<evidence type="ECO:0000256" key="4">
    <source>
        <dbReference type="ARBA" id="ARBA00010763"/>
    </source>
</evidence>
<dbReference type="OrthoDB" id="9804758at2"/>
<dbReference type="NCBIfam" id="TIGR00177">
    <property type="entry name" value="molyb_syn"/>
    <property type="match status" value="1"/>
</dbReference>
<keyword evidence="7 11" id="KW-0479">Metal-binding</keyword>
<keyword evidence="5 11" id="KW-0500">Molybdenum</keyword>
<evidence type="ECO:0000256" key="2">
    <source>
        <dbReference type="ARBA" id="ARBA00002901"/>
    </source>
</evidence>
<dbReference type="InterPro" id="IPR036135">
    <property type="entry name" value="MoeA_linker/N_sf"/>
</dbReference>
<evidence type="ECO:0000256" key="6">
    <source>
        <dbReference type="ARBA" id="ARBA00022679"/>
    </source>
</evidence>
<evidence type="ECO:0000256" key="5">
    <source>
        <dbReference type="ARBA" id="ARBA00022505"/>
    </source>
</evidence>
<keyword evidence="8 11" id="KW-0460">Magnesium</keyword>
<dbReference type="Gene3D" id="3.90.105.10">
    <property type="entry name" value="Molybdopterin biosynthesis moea protein, domain 2"/>
    <property type="match status" value="1"/>
</dbReference>
<comment type="caution">
    <text evidence="13">The sequence shown here is derived from an EMBL/GenBank/DDBJ whole genome shotgun (WGS) entry which is preliminary data.</text>
</comment>